<dbReference type="InterPro" id="IPR013783">
    <property type="entry name" value="Ig-like_fold"/>
</dbReference>
<evidence type="ECO:0000256" key="8">
    <source>
        <dbReference type="SAM" id="SignalP"/>
    </source>
</evidence>
<dbReference type="InterPro" id="IPR033764">
    <property type="entry name" value="Sdr_B"/>
</dbReference>
<keyword evidence="5" id="KW-0572">Peptidoglycan-anchor</keyword>
<dbReference type="EMBL" id="VBWP01000001">
    <property type="protein sequence ID" value="TLG77217.1"/>
    <property type="molecule type" value="Genomic_DNA"/>
</dbReference>
<dbReference type="InterPro" id="IPR051417">
    <property type="entry name" value="SDr/BOS_complex"/>
</dbReference>
<feature type="compositionally biased region" description="Low complexity" evidence="6">
    <location>
        <begin position="1000"/>
        <end position="1010"/>
    </location>
</feature>
<feature type="region of interest" description="Disordered" evidence="6">
    <location>
        <begin position="992"/>
        <end position="1016"/>
    </location>
</feature>
<dbReference type="PROSITE" id="PS50847">
    <property type="entry name" value="GRAM_POS_ANCHORING"/>
    <property type="match status" value="1"/>
</dbReference>
<dbReference type="Pfam" id="PF01345">
    <property type="entry name" value="DUF11"/>
    <property type="match status" value="1"/>
</dbReference>
<keyword evidence="3" id="KW-0964">Secreted</keyword>
<dbReference type="RefSeq" id="WP_138189825.1">
    <property type="nucleotide sequence ID" value="NZ_VBWP01000001.1"/>
</dbReference>
<dbReference type="InterPro" id="IPR047589">
    <property type="entry name" value="DUF11_rpt"/>
</dbReference>
<keyword evidence="7" id="KW-0472">Membrane</keyword>
<dbReference type="OrthoDB" id="2056845at2"/>
<dbReference type="GO" id="GO:0005576">
    <property type="term" value="C:extracellular region"/>
    <property type="evidence" value="ECO:0007669"/>
    <property type="project" value="UniProtKB-SubCell"/>
</dbReference>
<dbReference type="PANTHER" id="PTHR23303">
    <property type="entry name" value="CARBOXYPEPTIDASE REGULATORY REGION-CONTAINING"/>
    <property type="match status" value="1"/>
</dbReference>
<evidence type="ECO:0000256" key="6">
    <source>
        <dbReference type="SAM" id="MobiDB-lite"/>
    </source>
</evidence>
<feature type="transmembrane region" description="Helical" evidence="7">
    <location>
        <begin position="1023"/>
        <end position="1042"/>
    </location>
</feature>
<evidence type="ECO:0000256" key="5">
    <source>
        <dbReference type="ARBA" id="ARBA00023088"/>
    </source>
</evidence>
<evidence type="ECO:0000256" key="1">
    <source>
        <dbReference type="ARBA" id="ARBA00004613"/>
    </source>
</evidence>
<accession>A0A5R8QIY5</accession>
<feature type="signal peptide" evidence="8">
    <location>
        <begin position="1"/>
        <end position="30"/>
    </location>
</feature>
<keyword evidence="11" id="KW-1185">Reference proteome</keyword>
<keyword evidence="4 8" id="KW-0732">Signal</keyword>
<comment type="subcellular location">
    <subcellularLocation>
        <location evidence="1">Secreted</location>
    </subcellularLocation>
</comment>
<dbReference type="InterPro" id="IPR019931">
    <property type="entry name" value="LPXTG_anchor"/>
</dbReference>
<gene>
    <name evidence="10" type="ORF">FEZ08_00960</name>
</gene>
<protein>
    <recommendedName>
        <fullName evidence="9">Gram-positive cocci surface proteins LPxTG domain-containing protein</fullName>
    </recommendedName>
</protein>
<feature type="chain" id="PRO_5024357303" description="Gram-positive cocci surface proteins LPxTG domain-containing protein" evidence="8">
    <location>
        <begin position="31"/>
        <end position="1046"/>
    </location>
</feature>
<evidence type="ECO:0000256" key="3">
    <source>
        <dbReference type="ARBA" id="ARBA00022525"/>
    </source>
</evidence>
<proteinExistence type="predicted"/>
<dbReference type="InterPro" id="IPR001434">
    <property type="entry name" value="OmcB-like_DUF11"/>
</dbReference>
<dbReference type="Proteomes" id="UP000306912">
    <property type="component" value="Unassembled WGS sequence"/>
</dbReference>
<comment type="caution">
    <text evidence="10">The sequence shown here is derived from an EMBL/GenBank/DDBJ whole genome shotgun (WGS) entry which is preliminary data.</text>
</comment>
<dbReference type="InParanoid" id="A0A5R8QIY5"/>
<evidence type="ECO:0000256" key="4">
    <source>
        <dbReference type="ARBA" id="ARBA00022729"/>
    </source>
</evidence>
<dbReference type="PANTHER" id="PTHR23303:SF15">
    <property type="entry name" value="COLOSSIN-A"/>
    <property type="match status" value="1"/>
</dbReference>
<keyword evidence="7" id="KW-1133">Transmembrane helix</keyword>
<dbReference type="Gene3D" id="2.60.40.10">
    <property type="entry name" value="Immunoglobulins"/>
    <property type="match status" value="1"/>
</dbReference>
<evidence type="ECO:0000313" key="11">
    <source>
        <dbReference type="Proteomes" id="UP000306912"/>
    </source>
</evidence>
<evidence type="ECO:0000256" key="7">
    <source>
        <dbReference type="SAM" id="Phobius"/>
    </source>
</evidence>
<dbReference type="SUPFAM" id="SSF117074">
    <property type="entry name" value="Hypothetical protein PA1324"/>
    <property type="match status" value="1"/>
</dbReference>
<name>A0A5R8QIY5_9FIRM</name>
<keyword evidence="7" id="KW-0812">Transmembrane</keyword>
<sequence length="1046" mass="111584">MKNVCRKLAQFMLALLIMVGAYSTQMRVSAANEAVNVSIVPSSTAVASGELFYYTVTLGFSGTTVNYSDMDVIIDLPEGISNIVSLPNINGVSGTYDVLSRKVVYHFDTVNSGAVYDITIGVSFKDFLTPNNTSEQAQVTVQGTATDSGSGVSTNINQSKTADAVVVGATPYQEIRKSTMNNKIIVGEVFPYYITYKSHDNSTSQGHLKWETITIVDTLPAGLEFQSATLGGVYDAGTHSVSWHFVGTEDSSAYPYKNMVVFVKVTDSSLAGSDITNRVSVSSVALGESTPHILASEVTLPVVGAGLGDPSTKIGINKVADKAKYGLDADISFSITGLSNNTDVTLEDYTIIDRNWSPELALKKIYLSGVRGMLPSSTYYLDYTVDDQSVADNMVTWINAASYTTNAAGDDLSAKTIAVADLGLPTGTQVTGIRVRLGNVPTGFSFADNANGNQRIRLTYAVSDASFTGGEVENTAKAKFVYNNTVIDSEKTATTLIEGESSPTIGVEKTVANLGPFLPNGYIDYKISAFVSSGGGVGAQDFVVSDLLPVGVTYVTGSLSVSPTAMAPDRIEIIDDYNGSGRQLIRMIYSDEVDMGTAIYYNFRTLVANEAGYGTITNTAYASASNLTDPSVLNYNYQTDVNDVNGNGSVDDYVVYADVQSTIEVATKITSEKLVRGELDKDPSNPNAGFSKYPGVATTTPGGQIEYQLKVTNDSNIAVKDVVVMDILPKRGDIGVVDHSARLSEWSPYLSDELEAPSNTTIYYTTAENPSRSELVGVSDPVGAEDPMWSETPPADLTQITALLFKIDVQMEPGESRVFEWKMRAPIGAPTSGEVAWNSFAFSATNTVTGNSISATEPNKVGTKIQPNPKSSLGDFVWLDVNNNGIQDVGESGVNGVRVHLLDISDNILDTTLTGDNFDGAPGYYGFVNLDAGTYKVEFVLPDGYVFTVPAAGGDSALDSDVILDGKTNMIVLGIGEDNQDIDAGLIVKLPEEPKEETTDNNTSDNNQTEPNTELPVTGANQYEFAIVGGSFILGGITIALMKRRK</sequence>
<evidence type="ECO:0000313" key="10">
    <source>
        <dbReference type="EMBL" id="TLG77217.1"/>
    </source>
</evidence>
<dbReference type="Pfam" id="PF17210">
    <property type="entry name" value="SdrD_B"/>
    <property type="match status" value="1"/>
</dbReference>
<reference evidence="10 11" key="1">
    <citation type="submission" date="2019-05" db="EMBL/GenBank/DDBJ databases">
        <title>Culicoidintestinum kansasii gen. nov., sp. nov. from the gastrointestinal tract of the biting midge, Culicoides sonorensis.</title>
        <authorList>
            <person name="Neupane S."/>
            <person name="Ghosh A."/>
            <person name="Gunther S."/>
            <person name="Martin K."/>
            <person name="Zurek L."/>
        </authorList>
    </citation>
    <scope>NUCLEOTIDE SEQUENCE [LARGE SCALE GENOMIC DNA]</scope>
    <source>
        <strain evidence="10 11">CS-1</strain>
    </source>
</reference>
<evidence type="ECO:0000256" key="2">
    <source>
        <dbReference type="ARBA" id="ARBA00022512"/>
    </source>
</evidence>
<dbReference type="AlphaFoldDB" id="A0A5R8QIY5"/>
<feature type="domain" description="Gram-positive cocci surface proteins LPxTG" evidence="9">
    <location>
        <begin position="1015"/>
        <end position="1046"/>
    </location>
</feature>
<evidence type="ECO:0000259" key="9">
    <source>
        <dbReference type="PROSITE" id="PS50847"/>
    </source>
</evidence>
<organism evidence="10 11">
    <name type="scientific">Culicoidibacter larvae</name>
    <dbReference type="NCBI Taxonomy" id="2579976"/>
    <lineage>
        <taxon>Bacteria</taxon>
        <taxon>Bacillati</taxon>
        <taxon>Bacillota</taxon>
        <taxon>Culicoidibacteria</taxon>
        <taxon>Culicoidibacterales</taxon>
        <taxon>Culicoidibacteraceae</taxon>
        <taxon>Culicoidibacter</taxon>
    </lineage>
</organism>
<dbReference type="NCBIfam" id="TIGR01451">
    <property type="entry name" value="B_ant_repeat"/>
    <property type="match status" value="1"/>
</dbReference>
<keyword evidence="2" id="KW-0134">Cell wall</keyword>